<dbReference type="UniPathway" id="UPA00068">
    <property type="reaction ID" value="UER00107"/>
</dbReference>
<dbReference type="Pfam" id="PF00696">
    <property type="entry name" value="AA_kinase"/>
    <property type="match status" value="1"/>
</dbReference>
<accession>A0A0C2S6C7</accession>
<evidence type="ECO:0000256" key="7">
    <source>
        <dbReference type="ARBA" id="ARBA00022840"/>
    </source>
</evidence>
<feature type="site" description="Transition state stabilizer" evidence="9">
    <location>
        <position position="231"/>
    </location>
</feature>
<dbReference type="Gene3D" id="3.40.1160.10">
    <property type="entry name" value="Acetylglutamate kinase-like"/>
    <property type="match status" value="1"/>
</dbReference>
<evidence type="ECO:0000259" key="10">
    <source>
        <dbReference type="Pfam" id="PF00696"/>
    </source>
</evidence>
<comment type="function">
    <text evidence="9">Catalyzes the ATP-dependent phosphorylation of N-acetyl-L-glutamate.</text>
</comment>
<dbReference type="GO" id="GO:0042450">
    <property type="term" value="P:L-arginine biosynthetic process via ornithine"/>
    <property type="evidence" value="ECO:0007669"/>
    <property type="project" value="UniProtKB-UniRule"/>
</dbReference>
<dbReference type="PATRIC" id="fig|889306.3.peg.1042"/>
<dbReference type="PIRSF" id="PIRSF000728">
    <property type="entry name" value="NAGK"/>
    <property type="match status" value="1"/>
</dbReference>
<dbReference type="HAMAP" id="MF_00082">
    <property type="entry name" value="ArgB"/>
    <property type="match status" value="1"/>
</dbReference>
<evidence type="ECO:0000256" key="9">
    <source>
        <dbReference type="HAMAP-Rule" id="MF_00082"/>
    </source>
</evidence>
<dbReference type="EMBL" id="JXRP01000009">
    <property type="protein sequence ID" value="KIL49569.1"/>
    <property type="molecule type" value="Genomic_DNA"/>
</dbReference>
<protein>
    <recommendedName>
        <fullName evidence="9">Acetylglutamate kinase</fullName>
        <ecNumber evidence="9">2.7.2.8</ecNumber>
    </recommendedName>
    <alternativeName>
        <fullName evidence="9">N-acetyl-L-glutamate 5-phosphotransferase</fullName>
    </alternativeName>
    <alternativeName>
        <fullName evidence="9">NAG kinase</fullName>
        <shortName evidence="9">NAGK</shortName>
    </alternativeName>
</protein>
<keyword evidence="3 9" id="KW-0028">Amino-acid biosynthesis</keyword>
<evidence type="ECO:0000256" key="6">
    <source>
        <dbReference type="ARBA" id="ARBA00022777"/>
    </source>
</evidence>
<dbReference type="PANTHER" id="PTHR23342">
    <property type="entry name" value="N-ACETYLGLUTAMATE SYNTHASE"/>
    <property type="match status" value="1"/>
</dbReference>
<evidence type="ECO:0000256" key="1">
    <source>
        <dbReference type="ARBA" id="ARBA00004828"/>
    </source>
</evidence>
<keyword evidence="6 9" id="KW-0418">Kinase</keyword>
<feature type="binding site" evidence="9">
    <location>
        <position position="79"/>
    </location>
    <ligand>
        <name>substrate</name>
    </ligand>
</feature>
<evidence type="ECO:0000256" key="4">
    <source>
        <dbReference type="ARBA" id="ARBA00022679"/>
    </source>
</evidence>
<dbReference type="InterPro" id="IPR037528">
    <property type="entry name" value="ArgB"/>
</dbReference>
<gene>
    <name evidence="9" type="primary">argB</name>
    <name evidence="11" type="ORF">KP78_10370</name>
</gene>
<feature type="binding site" evidence="9">
    <location>
        <position position="172"/>
    </location>
    <ligand>
        <name>substrate</name>
    </ligand>
</feature>
<keyword evidence="5 9" id="KW-0547">Nucleotide-binding</keyword>
<comment type="pathway">
    <text evidence="1 9">Amino-acid biosynthesis; L-arginine biosynthesis; N(2)-acetyl-L-ornithine from L-glutamate: step 2/4.</text>
</comment>
<dbReference type="GO" id="GO:0005737">
    <property type="term" value="C:cytoplasm"/>
    <property type="evidence" value="ECO:0007669"/>
    <property type="project" value="UniProtKB-SubCell"/>
</dbReference>
<organism evidence="11 12">
    <name type="scientific">Jeotgalibacillus soli</name>
    <dbReference type="NCBI Taxonomy" id="889306"/>
    <lineage>
        <taxon>Bacteria</taxon>
        <taxon>Bacillati</taxon>
        <taxon>Bacillota</taxon>
        <taxon>Bacilli</taxon>
        <taxon>Bacillales</taxon>
        <taxon>Caryophanaceae</taxon>
        <taxon>Jeotgalibacillus</taxon>
    </lineage>
</organism>
<reference evidence="11 12" key="1">
    <citation type="submission" date="2015-01" db="EMBL/GenBank/DDBJ databases">
        <title>Genome sequencing of Jeotgalibacillus soli.</title>
        <authorList>
            <person name="Goh K.M."/>
            <person name="Chan K.-G."/>
            <person name="Yaakop A.S."/>
            <person name="Ee R."/>
            <person name="Gan H.M."/>
            <person name="Chan C.S."/>
        </authorList>
    </citation>
    <scope>NUCLEOTIDE SEQUENCE [LARGE SCALE GENOMIC DNA]</scope>
    <source>
        <strain evidence="11 12">P9</strain>
    </source>
</reference>
<dbReference type="GO" id="GO:0003991">
    <property type="term" value="F:acetylglutamate kinase activity"/>
    <property type="evidence" value="ECO:0007669"/>
    <property type="project" value="UniProtKB-UniRule"/>
</dbReference>
<dbReference type="InterPro" id="IPR036393">
    <property type="entry name" value="AceGlu_kinase-like_sf"/>
</dbReference>
<evidence type="ECO:0000256" key="2">
    <source>
        <dbReference type="ARBA" id="ARBA00022571"/>
    </source>
</evidence>
<comment type="caution">
    <text evidence="11">The sequence shown here is derived from an EMBL/GenBank/DDBJ whole genome shotgun (WGS) entry which is preliminary data.</text>
</comment>
<dbReference type="CDD" id="cd04238">
    <property type="entry name" value="AAK_NAGK-like"/>
    <property type="match status" value="1"/>
</dbReference>
<comment type="catalytic activity">
    <reaction evidence="8 9">
        <text>N-acetyl-L-glutamate + ATP = N-acetyl-L-glutamyl 5-phosphate + ADP</text>
        <dbReference type="Rhea" id="RHEA:14629"/>
        <dbReference type="ChEBI" id="CHEBI:30616"/>
        <dbReference type="ChEBI" id="CHEBI:44337"/>
        <dbReference type="ChEBI" id="CHEBI:57936"/>
        <dbReference type="ChEBI" id="CHEBI:456216"/>
        <dbReference type="EC" id="2.7.2.8"/>
    </reaction>
</comment>
<feature type="site" description="Transition state stabilizer" evidence="9">
    <location>
        <position position="24"/>
    </location>
</feature>
<dbReference type="InterPro" id="IPR004662">
    <property type="entry name" value="AcgluKinase_fam"/>
</dbReference>
<dbReference type="EC" id="2.7.2.8" evidence="9"/>
<keyword evidence="4 9" id="KW-0808">Transferase</keyword>
<comment type="subcellular location">
    <subcellularLocation>
        <location evidence="9">Cytoplasm</location>
    </subcellularLocation>
</comment>
<dbReference type="AlphaFoldDB" id="A0A0C2S6C7"/>
<dbReference type="STRING" id="889306.KP78_10370"/>
<comment type="similarity">
    <text evidence="9">Belongs to the acetylglutamate kinase family. ArgB subfamily.</text>
</comment>
<keyword evidence="12" id="KW-1185">Reference proteome</keyword>
<dbReference type="SUPFAM" id="SSF53633">
    <property type="entry name" value="Carbamate kinase-like"/>
    <property type="match status" value="1"/>
</dbReference>
<name>A0A0C2S6C7_9BACL</name>
<keyword evidence="2 9" id="KW-0055">Arginine biosynthesis</keyword>
<dbReference type="NCBIfam" id="TIGR00761">
    <property type="entry name" value="argB"/>
    <property type="match status" value="1"/>
</dbReference>
<feature type="domain" description="Aspartate/glutamate/uridylate kinase" evidence="10">
    <location>
        <begin position="20"/>
        <end position="246"/>
    </location>
</feature>
<proteinExistence type="inferred from homology"/>
<dbReference type="PANTHER" id="PTHR23342:SF0">
    <property type="entry name" value="N-ACETYLGLUTAMATE SYNTHASE, MITOCHONDRIAL"/>
    <property type="match status" value="1"/>
</dbReference>
<sequence length="265" mass="28088">MITSKSMQATVRNGDTSPSVIVIKLGGSILEGLNEDFYRQLKKLQQEGYALAIVHGGGPAINRELKKRQVPTSTKDGIRITSKEAVSIVQSTLVGLVNPFLVHQLNSAGIKAIGLSGYDGGLLSCTYLNEEMYGSVGQINEVNTDLLHQFFSAGFVPVISCIGVTDNGEPLNINADTVAGKVAHALDAKSLLFVTDTPGIKLNEQPQELMTPEDVSQSIASGAIYGGMIPKVEAALSCLNDGIPSVQIVGHQLTGTNITHVEVFK</sequence>
<evidence type="ECO:0000313" key="12">
    <source>
        <dbReference type="Proteomes" id="UP000031938"/>
    </source>
</evidence>
<keyword evidence="7 9" id="KW-0067">ATP-binding</keyword>
<dbReference type="GO" id="GO:0005524">
    <property type="term" value="F:ATP binding"/>
    <property type="evidence" value="ECO:0007669"/>
    <property type="project" value="UniProtKB-UniRule"/>
</dbReference>
<feature type="binding site" evidence="9">
    <location>
        <begin position="57"/>
        <end position="58"/>
    </location>
    <ligand>
        <name>substrate</name>
    </ligand>
</feature>
<evidence type="ECO:0000256" key="3">
    <source>
        <dbReference type="ARBA" id="ARBA00022605"/>
    </source>
</evidence>
<dbReference type="Proteomes" id="UP000031938">
    <property type="component" value="Unassembled WGS sequence"/>
</dbReference>
<dbReference type="InterPro" id="IPR001048">
    <property type="entry name" value="Asp/Glu/Uridylate_kinase"/>
</dbReference>
<evidence type="ECO:0000256" key="8">
    <source>
        <dbReference type="ARBA" id="ARBA00048141"/>
    </source>
</evidence>
<keyword evidence="9" id="KW-0963">Cytoplasm</keyword>
<evidence type="ECO:0000313" key="11">
    <source>
        <dbReference type="EMBL" id="KIL49569.1"/>
    </source>
</evidence>
<evidence type="ECO:0000256" key="5">
    <source>
        <dbReference type="ARBA" id="ARBA00022741"/>
    </source>
</evidence>